<evidence type="ECO:0000313" key="3">
    <source>
        <dbReference type="Proteomes" id="UP000006038"/>
    </source>
</evidence>
<feature type="compositionally biased region" description="Basic and acidic residues" evidence="1">
    <location>
        <begin position="155"/>
        <end position="165"/>
    </location>
</feature>
<dbReference type="HOGENOM" id="CLU_1172226_0_0_1"/>
<name>J3N3E2_ORYBR</name>
<feature type="compositionally biased region" description="Basic and acidic residues" evidence="1">
    <location>
        <begin position="183"/>
        <end position="197"/>
    </location>
</feature>
<accession>J3N3E2</accession>
<feature type="region of interest" description="Disordered" evidence="1">
    <location>
        <begin position="1"/>
        <end position="197"/>
    </location>
</feature>
<dbReference type="Proteomes" id="UP000006038">
    <property type="component" value="Chromosome 10"/>
</dbReference>
<dbReference type="Gramene" id="OB10G20400.1">
    <property type="protein sequence ID" value="OB10G20400.1"/>
    <property type="gene ID" value="OB10G20400"/>
</dbReference>
<reference evidence="2" key="2">
    <citation type="submission" date="2013-04" db="UniProtKB">
        <authorList>
            <consortium name="EnsemblPlants"/>
        </authorList>
    </citation>
    <scope>IDENTIFICATION</scope>
</reference>
<protein>
    <submittedName>
        <fullName evidence="2">Uncharacterized protein</fullName>
    </submittedName>
</protein>
<sequence length="237" mass="25583">MASSASPQASGDLPLRRGDLQVDGAATSPLRRSDPPTPASPPPATSSATSQRSDLPPPARRPFPLQRGDLPPLPLTVRRPLPPTPGHSPVQAASLATPDACELVAPTTGHSPRRLRARSPGVATASSFPWGGDGDLFIPPDPAQKNGGEDLSDGDDTRQREERTRKGTSTSPPDEPGAASVDRQLERLRRRSQTRERCDALTPPLCVRRPGFARFHPVRPIWWYEYFLLVQSIPPSP</sequence>
<evidence type="ECO:0000256" key="1">
    <source>
        <dbReference type="SAM" id="MobiDB-lite"/>
    </source>
</evidence>
<dbReference type="AlphaFoldDB" id="J3N3E2"/>
<proteinExistence type="predicted"/>
<reference evidence="2" key="1">
    <citation type="journal article" date="2013" name="Nat. Commun.">
        <title>Whole-genome sequencing of Oryza brachyantha reveals mechanisms underlying Oryza genome evolution.</title>
        <authorList>
            <person name="Chen J."/>
            <person name="Huang Q."/>
            <person name="Gao D."/>
            <person name="Wang J."/>
            <person name="Lang Y."/>
            <person name="Liu T."/>
            <person name="Li B."/>
            <person name="Bai Z."/>
            <person name="Luis Goicoechea J."/>
            <person name="Liang C."/>
            <person name="Chen C."/>
            <person name="Zhang W."/>
            <person name="Sun S."/>
            <person name="Liao Y."/>
            <person name="Zhang X."/>
            <person name="Yang L."/>
            <person name="Song C."/>
            <person name="Wang M."/>
            <person name="Shi J."/>
            <person name="Liu G."/>
            <person name="Liu J."/>
            <person name="Zhou H."/>
            <person name="Zhou W."/>
            <person name="Yu Q."/>
            <person name="An N."/>
            <person name="Chen Y."/>
            <person name="Cai Q."/>
            <person name="Wang B."/>
            <person name="Liu B."/>
            <person name="Min J."/>
            <person name="Huang Y."/>
            <person name="Wu H."/>
            <person name="Li Z."/>
            <person name="Zhang Y."/>
            <person name="Yin Y."/>
            <person name="Song W."/>
            <person name="Jiang J."/>
            <person name="Jackson S.A."/>
            <person name="Wing R.A."/>
            <person name="Wang J."/>
            <person name="Chen M."/>
        </authorList>
    </citation>
    <scope>NUCLEOTIDE SEQUENCE [LARGE SCALE GENOMIC DNA]</scope>
    <source>
        <strain evidence="2">cv. IRGC 101232</strain>
    </source>
</reference>
<feature type="compositionally biased region" description="Pro residues" evidence="1">
    <location>
        <begin position="35"/>
        <end position="44"/>
    </location>
</feature>
<organism evidence="2">
    <name type="scientific">Oryza brachyantha</name>
    <name type="common">malo sina</name>
    <dbReference type="NCBI Taxonomy" id="4533"/>
    <lineage>
        <taxon>Eukaryota</taxon>
        <taxon>Viridiplantae</taxon>
        <taxon>Streptophyta</taxon>
        <taxon>Embryophyta</taxon>
        <taxon>Tracheophyta</taxon>
        <taxon>Spermatophyta</taxon>
        <taxon>Magnoliopsida</taxon>
        <taxon>Liliopsida</taxon>
        <taxon>Poales</taxon>
        <taxon>Poaceae</taxon>
        <taxon>BOP clade</taxon>
        <taxon>Oryzoideae</taxon>
        <taxon>Oryzeae</taxon>
        <taxon>Oryzinae</taxon>
        <taxon>Oryza</taxon>
    </lineage>
</organism>
<dbReference type="EnsemblPlants" id="OB10G20400.1">
    <property type="protein sequence ID" value="OB10G20400.1"/>
    <property type="gene ID" value="OB10G20400"/>
</dbReference>
<evidence type="ECO:0000313" key="2">
    <source>
        <dbReference type="EnsemblPlants" id="OB10G20400.1"/>
    </source>
</evidence>
<keyword evidence="3" id="KW-1185">Reference proteome</keyword>